<feature type="compositionally biased region" description="Basic and acidic residues" evidence="1">
    <location>
        <begin position="1"/>
        <end position="17"/>
    </location>
</feature>
<evidence type="ECO:0000256" key="1">
    <source>
        <dbReference type="SAM" id="MobiDB-lite"/>
    </source>
</evidence>
<evidence type="ECO:0000313" key="2">
    <source>
        <dbReference type="EMBL" id="GFU15672.1"/>
    </source>
</evidence>
<gene>
    <name evidence="2" type="ORF">NPIL_176771</name>
</gene>
<accession>A0A8X6QAE3</accession>
<comment type="caution">
    <text evidence="2">The sequence shown here is derived from an EMBL/GenBank/DDBJ whole genome shotgun (WGS) entry which is preliminary data.</text>
</comment>
<evidence type="ECO:0000313" key="3">
    <source>
        <dbReference type="Proteomes" id="UP000887013"/>
    </source>
</evidence>
<protein>
    <submittedName>
        <fullName evidence="2">Uncharacterized protein</fullName>
    </submittedName>
</protein>
<organism evidence="2 3">
    <name type="scientific">Nephila pilipes</name>
    <name type="common">Giant wood spider</name>
    <name type="synonym">Nephila maculata</name>
    <dbReference type="NCBI Taxonomy" id="299642"/>
    <lineage>
        <taxon>Eukaryota</taxon>
        <taxon>Metazoa</taxon>
        <taxon>Ecdysozoa</taxon>
        <taxon>Arthropoda</taxon>
        <taxon>Chelicerata</taxon>
        <taxon>Arachnida</taxon>
        <taxon>Araneae</taxon>
        <taxon>Araneomorphae</taxon>
        <taxon>Entelegynae</taxon>
        <taxon>Araneoidea</taxon>
        <taxon>Nephilidae</taxon>
        <taxon>Nephila</taxon>
    </lineage>
</organism>
<dbReference type="AlphaFoldDB" id="A0A8X6QAE3"/>
<proteinExistence type="predicted"/>
<feature type="region of interest" description="Disordered" evidence="1">
    <location>
        <begin position="1"/>
        <end position="22"/>
    </location>
</feature>
<dbReference type="EMBL" id="BMAW01030270">
    <property type="protein sequence ID" value="GFU15672.1"/>
    <property type="molecule type" value="Genomic_DNA"/>
</dbReference>
<name>A0A8X6QAE3_NEPPI</name>
<dbReference type="Proteomes" id="UP000887013">
    <property type="component" value="Unassembled WGS sequence"/>
</dbReference>
<sequence>MDKGEGWKNTRQHRNENGARFGDTPPFLLAALSHPTSLIHYAYPISPHKWNEGRFAEENVKSEGWRRVVSPGQHFVCTAFDCVLYTPLLAVKTSDGEIPGAQD</sequence>
<keyword evidence="3" id="KW-1185">Reference proteome</keyword>
<reference evidence="2" key="1">
    <citation type="submission" date="2020-08" db="EMBL/GenBank/DDBJ databases">
        <title>Multicomponent nature underlies the extraordinary mechanical properties of spider dragline silk.</title>
        <authorList>
            <person name="Kono N."/>
            <person name="Nakamura H."/>
            <person name="Mori M."/>
            <person name="Yoshida Y."/>
            <person name="Ohtoshi R."/>
            <person name="Malay A.D."/>
            <person name="Moran D.A.P."/>
            <person name="Tomita M."/>
            <person name="Numata K."/>
            <person name="Arakawa K."/>
        </authorList>
    </citation>
    <scope>NUCLEOTIDE SEQUENCE</scope>
</reference>